<evidence type="ECO:0000313" key="2">
    <source>
        <dbReference type="EMBL" id="PFG37135.1"/>
    </source>
</evidence>
<feature type="signal peptide" evidence="1">
    <location>
        <begin position="1"/>
        <end position="39"/>
    </location>
</feature>
<keyword evidence="3" id="KW-1185">Reference proteome</keyword>
<evidence type="ECO:0000256" key="1">
    <source>
        <dbReference type="SAM" id="SignalP"/>
    </source>
</evidence>
<dbReference type="EMBL" id="PDJH01000001">
    <property type="protein sequence ID" value="PFG37135.1"/>
    <property type="molecule type" value="Genomic_DNA"/>
</dbReference>
<organism evidence="2 3">
    <name type="scientific">Flavimobilis soli</name>
    <dbReference type="NCBI Taxonomy" id="442709"/>
    <lineage>
        <taxon>Bacteria</taxon>
        <taxon>Bacillati</taxon>
        <taxon>Actinomycetota</taxon>
        <taxon>Actinomycetes</taxon>
        <taxon>Micrococcales</taxon>
        <taxon>Jonesiaceae</taxon>
        <taxon>Flavimobilis</taxon>
    </lineage>
</organism>
<dbReference type="InterPro" id="IPR019719">
    <property type="entry name" value="DUF2599"/>
</dbReference>
<dbReference type="PROSITE" id="PS51257">
    <property type="entry name" value="PROKAR_LIPOPROTEIN"/>
    <property type="match status" value="1"/>
</dbReference>
<dbReference type="OrthoDB" id="4412570at2"/>
<comment type="caution">
    <text evidence="2">The sequence shown here is derived from an EMBL/GenBank/DDBJ whole genome shotgun (WGS) entry which is preliminary data.</text>
</comment>
<name>A0A2A9EFS8_9MICO</name>
<feature type="chain" id="PRO_5039179470" evidence="1">
    <location>
        <begin position="40"/>
        <end position="278"/>
    </location>
</feature>
<dbReference type="Pfam" id="PF10783">
    <property type="entry name" value="DUF2599"/>
    <property type="match status" value="1"/>
</dbReference>
<dbReference type="RefSeq" id="WP_098458224.1">
    <property type="nucleotide sequence ID" value="NZ_PDJH01000001.1"/>
</dbReference>
<reference evidence="2 3" key="1">
    <citation type="submission" date="2017-10" db="EMBL/GenBank/DDBJ databases">
        <title>Sequencing the genomes of 1000 actinobacteria strains.</title>
        <authorList>
            <person name="Klenk H.-P."/>
        </authorList>
    </citation>
    <scope>NUCLEOTIDE SEQUENCE [LARGE SCALE GENOMIC DNA]</scope>
    <source>
        <strain evidence="2 3">DSM 21574</strain>
    </source>
</reference>
<keyword evidence="1" id="KW-0732">Signal</keyword>
<protein>
    <submittedName>
        <fullName evidence="2">Uncharacterized protein DUF2599</fullName>
    </submittedName>
</protein>
<dbReference type="Proteomes" id="UP000221394">
    <property type="component" value="Unassembled WGS sequence"/>
</dbReference>
<evidence type="ECO:0000313" key="3">
    <source>
        <dbReference type="Proteomes" id="UP000221394"/>
    </source>
</evidence>
<dbReference type="AlphaFoldDB" id="A0A2A9EFS8"/>
<accession>A0A2A9EFS8</accession>
<proteinExistence type="predicted"/>
<sequence length="278" mass="28638">MRPTVLRPSGHTPRGVRAASCTVAIAALLLAGCSRPSIPAPTVLPPTTASATSAPTATPSPAGLEVTDGLGRTFAVALSDGALTTGTSDLGEGAVQVVATFATRDAVLALPAPEGARWEVQSDRSAVLVDDARPEVGGLAPPTAKDAAGTPVGTLVEGDGERLEVRLRARGTAQLPVTVTLDVAPSALDRAEWADRLEGGRSLQVFPTAFGRSGSVAALEAVRQALAAAEPKAATSVMDKQLRCHALGAPTKESWNLEPWRPDVDYLEYLLARCNPVD</sequence>
<gene>
    <name evidence="2" type="ORF">ATL41_1883</name>
</gene>